<evidence type="ECO:0000313" key="4">
    <source>
        <dbReference type="Proteomes" id="UP000287547"/>
    </source>
</evidence>
<sequence>MKYMIMIQMNPSLRKFWEDMSEADQAAGYQAHNELTGKLAASGELVASEALADVSLSKRVAVTDGVVTTTDGPFAEAKEYLAGFYLVDCENIDRAIEHAAKLPEAELGMIEVRPVLDLP</sequence>
<reference evidence="3 4" key="1">
    <citation type="submission" date="2018-05" db="EMBL/GenBank/DDBJ databases">
        <title>Evolution of GPA BGCs.</title>
        <authorList>
            <person name="Waglechner N."/>
            <person name="Wright G.D."/>
        </authorList>
    </citation>
    <scope>NUCLEOTIDE SEQUENCE [LARGE SCALE GENOMIC DNA]</scope>
    <source>
        <strain evidence="3 4">A82846</strain>
    </source>
</reference>
<dbReference type="EMBL" id="QHKI01000003">
    <property type="protein sequence ID" value="RSM89410.1"/>
    <property type="molecule type" value="Genomic_DNA"/>
</dbReference>
<evidence type="ECO:0000259" key="2">
    <source>
        <dbReference type="Pfam" id="PF03795"/>
    </source>
</evidence>
<dbReference type="Gene3D" id="3.30.70.1060">
    <property type="entry name" value="Dimeric alpha+beta barrel"/>
    <property type="match status" value="1"/>
</dbReference>
<dbReference type="InterPro" id="IPR005545">
    <property type="entry name" value="YCII"/>
</dbReference>
<dbReference type="PANTHER" id="PTHR35174">
    <property type="entry name" value="BLL7171 PROTEIN-RELATED"/>
    <property type="match status" value="1"/>
</dbReference>
<dbReference type="OrthoDB" id="668782at2"/>
<organism evidence="3 4">
    <name type="scientific">Kibdelosporangium aridum</name>
    <dbReference type="NCBI Taxonomy" id="2030"/>
    <lineage>
        <taxon>Bacteria</taxon>
        <taxon>Bacillati</taxon>
        <taxon>Actinomycetota</taxon>
        <taxon>Actinomycetes</taxon>
        <taxon>Pseudonocardiales</taxon>
        <taxon>Pseudonocardiaceae</taxon>
        <taxon>Kibdelosporangium</taxon>
    </lineage>
</organism>
<dbReference type="Pfam" id="PF03795">
    <property type="entry name" value="YCII"/>
    <property type="match status" value="1"/>
</dbReference>
<feature type="domain" description="YCII-related" evidence="2">
    <location>
        <begin position="1"/>
        <end position="117"/>
    </location>
</feature>
<dbReference type="PANTHER" id="PTHR35174:SF3">
    <property type="entry name" value="BLL7171 PROTEIN"/>
    <property type="match status" value="1"/>
</dbReference>
<gene>
    <name evidence="3" type="ORF">DMH04_05240</name>
</gene>
<comment type="caution">
    <text evidence="3">The sequence shown here is derived from an EMBL/GenBank/DDBJ whole genome shotgun (WGS) entry which is preliminary data.</text>
</comment>
<name>A0A428ZMY5_KIBAR</name>
<proteinExistence type="inferred from homology"/>
<dbReference type="Proteomes" id="UP000287547">
    <property type="component" value="Unassembled WGS sequence"/>
</dbReference>
<evidence type="ECO:0000313" key="3">
    <source>
        <dbReference type="EMBL" id="RSM89410.1"/>
    </source>
</evidence>
<dbReference type="InterPro" id="IPR011008">
    <property type="entry name" value="Dimeric_a/b-barrel"/>
</dbReference>
<evidence type="ECO:0000256" key="1">
    <source>
        <dbReference type="ARBA" id="ARBA00007689"/>
    </source>
</evidence>
<dbReference type="AlphaFoldDB" id="A0A428ZMY5"/>
<dbReference type="SUPFAM" id="SSF54909">
    <property type="entry name" value="Dimeric alpha+beta barrel"/>
    <property type="match status" value="1"/>
</dbReference>
<protein>
    <recommendedName>
        <fullName evidence="2">YCII-related domain-containing protein</fullName>
    </recommendedName>
</protein>
<comment type="similarity">
    <text evidence="1">Belongs to the YciI family.</text>
</comment>
<accession>A0A428ZMY5</accession>